<name>A0A0V1C472_TRIBR</name>
<protein>
    <submittedName>
        <fullName evidence="1">Uncharacterized protein</fullName>
    </submittedName>
</protein>
<comment type="caution">
    <text evidence="1">The sequence shown here is derived from an EMBL/GenBank/DDBJ whole genome shotgun (WGS) entry which is preliminary data.</text>
</comment>
<dbReference type="EMBL" id="JYDI01000866">
    <property type="protein sequence ID" value="KRY43838.1"/>
    <property type="molecule type" value="Genomic_DNA"/>
</dbReference>
<accession>A0A0V1C472</accession>
<evidence type="ECO:0000313" key="1">
    <source>
        <dbReference type="EMBL" id="KRY43838.1"/>
    </source>
</evidence>
<evidence type="ECO:0000313" key="2">
    <source>
        <dbReference type="Proteomes" id="UP000054653"/>
    </source>
</evidence>
<organism evidence="1 2">
    <name type="scientific">Trichinella britovi</name>
    <name type="common">Parasitic roundworm</name>
    <dbReference type="NCBI Taxonomy" id="45882"/>
    <lineage>
        <taxon>Eukaryota</taxon>
        <taxon>Metazoa</taxon>
        <taxon>Ecdysozoa</taxon>
        <taxon>Nematoda</taxon>
        <taxon>Enoplea</taxon>
        <taxon>Dorylaimia</taxon>
        <taxon>Trichinellida</taxon>
        <taxon>Trichinellidae</taxon>
        <taxon>Trichinella</taxon>
    </lineage>
</organism>
<gene>
    <name evidence="1" type="ORF">T03_3271</name>
</gene>
<proteinExistence type="predicted"/>
<reference evidence="1 2" key="1">
    <citation type="submission" date="2015-01" db="EMBL/GenBank/DDBJ databases">
        <title>Evolution of Trichinella species and genotypes.</title>
        <authorList>
            <person name="Korhonen P.K."/>
            <person name="Edoardo P."/>
            <person name="Giuseppe L.R."/>
            <person name="Gasser R.B."/>
        </authorList>
    </citation>
    <scope>NUCLEOTIDE SEQUENCE [LARGE SCALE GENOMIC DNA]</scope>
    <source>
        <strain evidence="1">ISS120</strain>
    </source>
</reference>
<keyword evidence="2" id="KW-1185">Reference proteome</keyword>
<dbReference type="Proteomes" id="UP000054653">
    <property type="component" value="Unassembled WGS sequence"/>
</dbReference>
<dbReference type="AlphaFoldDB" id="A0A0V1C472"/>
<sequence>MTYEAHVEPYTFQLMFVVSSYFQSNNHNVDELKIMRRGYRFSMWGSDSILESIVECGGRT</sequence>